<dbReference type="Pfam" id="PF00121">
    <property type="entry name" value="TIM"/>
    <property type="match status" value="1"/>
</dbReference>
<organism evidence="2 3">
    <name type="scientific">Candidatus Beckwithbacteria bacterium CG23_combo_of_CG06-09_8_20_14_all_34_8</name>
    <dbReference type="NCBI Taxonomy" id="1974497"/>
    <lineage>
        <taxon>Bacteria</taxon>
        <taxon>Candidatus Beckwithiibacteriota</taxon>
    </lineage>
</organism>
<protein>
    <submittedName>
        <fullName evidence="2">Triose-phosphate isomerase</fullName>
    </submittedName>
</protein>
<evidence type="ECO:0000313" key="3">
    <source>
        <dbReference type="Proteomes" id="UP000229459"/>
    </source>
</evidence>
<keyword evidence="1 2" id="KW-0413">Isomerase</keyword>
<dbReference type="NCBIfam" id="NF003302">
    <property type="entry name" value="PRK04302.1"/>
    <property type="match status" value="1"/>
</dbReference>
<dbReference type="Gene3D" id="3.20.20.70">
    <property type="entry name" value="Aldolase class I"/>
    <property type="match status" value="1"/>
</dbReference>
<dbReference type="SUPFAM" id="SSF51351">
    <property type="entry name" value="Triosephosphate isomerase (TIM)"/>
    <property type="match status" value="1"/>
</dbReference>
<evidence type="ECO:0000313" key="2">
    <source>
        <dbReference type="EMBL" id="PIP52876.1"/>
    </source>
</evidence>
<name>A0A2H0B5G1_9BACT</name>
<dbReference type="InterPro" id="IPR013785">
    <property type="entry name" value="Aldolase_TIM"/>
</dbReference>
<dbReference type="GO" id="GO:0004807">
    <property type="term" value="F:triose-phosphate isomerase activity"/>
    <property type="evidence" value="ECO:0007669"/>
    <property type="project" value="InterPro"/>
</dbReference>
<dbReference type="AlphaFoldDB" id="A0A2H0B5G1"/>
<reference evidence="2 3" key="1">
    <citation type="submission" date="2017-09" db="EMBL/GenBank/DDBJ databases">
        <title>Depth-based differentiation of microbial function through sediment-hosted aquifers and enrichment of novel symbionts in the deep terrestrial subsurface.</title>
        <authorList>
            <person name="Probst A.J."/>
            <person name="Ladd B."/>
            <person name="Jarett J.K."/>
            <person name="Geller-Mcgrath D.E."/>
            <person name="Sieber C.M."/>
            <person name="Emerson J.B."/>
            <person name="Anantharaman K."/>
            <person name="Thomas B.C."/>
            <person name="Malmstrom R."/>
            <person name="Stieglmeier M."/>
            <person name="Klingl A."/>
            <person name="Woyke T."/>
            <person name="Ryan C.M."/>
            <person name="Banfield J.F."/>
        </authorList>
    </citation>
    <scope>NUCLEOTIDE SEQUENCE [LARGE SCALE GENOMIC DNA]</scope>
    <source>
        <strain evidence="2">CG23_combo_of_CG06-09_8_20_14_all_34_8</strain>
    </source>
</reference>
<sequence length="219" mass="23782">MIVINLKTYREVTQNDHVIELAQICQQVFEQYHVSIVLCVQATDITEVAKFVTIPVFAQHIDPIEPGKNTGFISSFAAKQAGATGVMINHSEHRIGDENIRKTMQIAKQNGLQTLLCVENAAEAQRLIDSQPDIIALEDPILIGGNVSIVTNDEGKQKVQEFVNLHLPTKCLVGAGVKDGNDVKVSMEMGANGVLIASGFDLASDPKTVLEDLCKGFTI</sequence>
<dbReference type="PROSITE" id="PS51440">
    <property type="entry name" value="TIM_2"/>
    <property type="match status" value="1"/>
</dbReference>
<proteinExistence type="predicted"/>
<gene>
    <name evidence="2" type="ORF">COX08_04050</name>
</gene>
<comment type="caution">
    <text evidence="2">The sequence shown here is derived from an EMBL/GenBank/DDBJ whole genome shotgun (WGS) entry which is preliminary data.</text>
</comment>
<dbReference type="EMBL" id="PCSR01000097">
    <property type="protein sequence ID" value="PIP52876.1"/>
    <property type="molecule type" value="Genomic_DNA"/>
</dbReference>
<dbReference type="Proteomes" id="UP000229459">
    <property type="component" value="Unassembled WGS sequence"/>
</dbReference>
<evidence type="ECO:0000256" key="1">
    <source>
        <dbReference type="ARBA" id="ARBA00023235"/>
    </source>
</evidence>
<dbReference type="InterPro" id="IPR035990">
    <property type="entry name" value="TIM_sf"/>
</dbReference>
<dbReference type="InterPro" id="IPR000652">
    <property type="entry name" value="Triosephosphate_isomerase"/>
</dbReference>
<accession>A0A2H0B5G1</accession>